<evidence type="ECO:0000259" key="3">
    <source>
        <dbReference type="Pfam" id="PF08543"/>
    </source>
</evidence>
<dbReference type="SUPFAM" id="SSF53613">
    <property type="entry name" value="Ribokinase-like"/>
    <property type="match status" value="1"/>
</dbReference>
<evidence type="ECO:0000313" key="4">
    <source>
        <dbReference type="EMBL" id="BAU31874.1"/>
    </source>
</evidence>
<dbReference type="PANTHER" id="PTHR20858">
    <property type="entry name" value="PHOSPHOMETHYLPYRIMIDINE KINASE"/>
    <property type="match status" value="1"/>
</dbReference>
<dbReference type="GO" id="GO:0005829">
    <property type="term" value="C:cytosol"/>
    <property type="evidence" value="ECO:0007669"/>
    <property type="project" value="TreeGrafter"/>
</dbReference>
<dbReference type="GO" id="GO:0008972">
    <property type="term" value="F:phosphomethylpyrimidine kinase activity"/>
    <property type="evidence" value="ECO:0007669"/>
    <property type="project" value="TreeGrafter"/>
</dbReference>
<dbReference type="InterPro" id="IPR029056">
    <property type="entry name" value="Ribokinase-like"/>
</dbReference>
<dbReference type="PANTHER" id="PTHR20858:SF17">
    <property type="entry name" value="HYDROXYMETHYLPYRIMIDINE_PHOSPHOMETHYLPYRIMIDINE KINASE THI20-RELATED"/>
    <property type="match status" value="1"/>
</dbReference>
<evidence type="ECO:0000256" key="2">
    <source>
        <dbReference type="SAM" id="MobiDB-lite"/>
    </source>
</evidence>
<gene>
    <name evidence="4" type="ORF">MalAC0309_1012</name>
</gene>
<dbReference type="EMBL" id="AP017315">
    <property type="protein sequence ID" value="BAU31874.1"/>
    <property type="molecule type" value="Genomic_DNA"/>
</dbReference>
<feature type="domain" description="Pyridoxamine kinase/Phosphomethylpyrimidine kinase" evidence="3">
    <location>
        <begin position="2"/>
        <end position="110"/>
    </location>
</feature>
<dbReference type="Gene3D" id="3.40.1190.20">
    <property type="match status" value="2"/>
</dbReference>
<evidence type="ECO:0000313" key="5">
    <source>
        <dbReference type="Proteomes" id="UP000218965"/>
    </source>
</evidence>
<organism evidence="4 5">
    <name type="scientific">Microcella alkaliphila</name>
    <dbReference type="NCBI Taxonomy" id="279828"/>
    <lineage>
        <taxon>Bacteria</taxon>
        <taxon>Bacillati</taxon>
        <taxon>Actinomycetota</taxon>
        <taxon>Actinomycetes</taxon>
        <taxon>Micrococcales</taxon>
        <taxon>Microbacteriaceae</taxon>
        <taxon>Microcella</taxon>
    </lineage>
</organism>
<evidence type="ECO:0000256" key="1">
    <source>
        <dbReference type="ARBA" id="ARBA00022977"/>
    </source>
</evidence>
<sequence>MVTAVVAQNTHGVRSVHVPPARVLRAQLDAVSDDVIVDAVKIGMLGSTAAVAAVERWLHRVRPPIVVLDPVLHSSSGRRLLPTRALRRWDGLLSCVDLLTPNLPELATLQARFGDWHSSLLHAKDWLSGALRHADELRVGTGNGPLNHFHRGTSAATEHPRRRD</sequence>
<dbReference type="Proteomes" id="UP000218965">
    <property type="component" value="Chromosome"/>
</dbReference>
<feature type="region of interest" description="Disordered" evidence="2">
    <location>
        <begin position="142"/>
        <end position="164"/>
    </location>
</feature>
<proteinExistence type="predicted"/>
<dbReference type="AlphaFoldDB" id="A0A0U5CF07"/>
<dbReference type="Pfam" id="PF08543">
    <property type="entry name" value="Phos_pyr_kin"/>
    <property type="match status" value="1"/>
</dbReference>
<reference evidence="4 5" key="2">
    <citation type="submission" date="2016-01" db="EMBL/GenBank/DDBJ databases">
        <title>Microcella alkaliphila JAM AC0309 whole genome shotgun sequence.</title>
        <authorList>
            <person name="Kurata A."/>
            <person name="Hirose Y."/>
            <person name="Kishimoto N."/>
            <person name="Kobayashi T."/>
        </authorList>
    </citation>
    <scope>NUCLEOTIDE SEQUENCE [LARGE SCALE GENOMIC DNA]</scope>
    <source>
        <strain evidence="4 5">JAM AC0309</strain>
    </source>
</reference>
<dbReference type="InterPro" id="IPR013749">
    <property type="entry name" value="PM/HMP-P_kinase-1"/>
</dbReference>
<dbReference type="KEGG" id="malk:MalAC0309_1012"/>
<reference evidence="5" key="1">
    <citation type="submission" date="2015-12" db="EMBL/GenBank/DDBJ databases">
        <authorList>
            <person name="Shamseldin A."/>
            <person name="Moawad H."/>
            <person name="Abd El-Rahim W.M."/>
            <person name="Sadowsky M.J."/>
        </authorList>
    </citation>
    <scope>NUCLEOTIDE SEQUENCE [LARGE SCALE GENOMIC DNA]</scope>
    <source>
        <strain evidence="5">JAM AC0309</strain>
    </source>
</reference>
<name>A0A0U5CF07_9MICO</name>
<dbReference type="GO" id="GO:0008902">
    <property type="term" value="F:hydroxymethylpyrimidine kinase activity"/>
    <property type="evidence" value="ECO:0007669"/>
    <property type="project" value="TreeGrafter"/>
</dbReference>
<keyword evidence="4" id="KW-0808">Transferase</keyword>
<keyword evidence="1" id="KW-0784">Thiamine biosynthesis</keyword>
<protein>
    <submittedName>
        <fullName evidence="4">Phosphomethylpyrimidine kinase</fullName>
    </submittedName>
</protein>
<dbReference type="GO" id="GO:0009228">
    <property type="term" value="P:thiamine biosynthetic process"/>
    <property type="evidence" value="ECO:0007669"/>
    <property type="project" value="UniProtKB-KW"/>
</dbReference>
<accession>A0A0U5CF07</accession>
<keyword evidence="4" id="KW-0418">Kinase</keyword>